<evidence type="ECO:0000256" key="2">
    <source>
        <dbReference type="ARBA" id="ARBA00022989"/>
    </source>
</evidence>
<protein>
    <submittedName>
        <fullName evidence="6">Putative MFS family arabinose efflux permease</fullName>
    </submittedName>
</protein>
<dbReference type="PANTHER" id="PTHR42910:SF1">
    <property type="entry name" value="MAJOR FACILITATOR SUPERFAMILY (MFS) PROFILE DOMAIN-CONTAINING PROTEIN"/>
    <property type="match status" value="1"/>
</dbReference>
<gene>
    <name evidence="6" type="ORF">GGQ72_004110</name>
</gene>
<dbReference type="RefSeq" id="WP_062557154.1">
    <property type="nucleotide sequence ID" value="NZ_CP049249.1"/>
</dbReference>
<evidence type="ECO:0000313" key="7">
    <source>
        <dbReference type="Proteomes" id="UP000519897"/>
    </source>
</evidence>
<name>A0A7W6LJK7_9HYPH</name>
<feature type="transmembrane region" description="Helical" evidence="4">
    <location>
        <begin position="85"/>
        <end position="103"/>
    </location>
</feature>
<dbReference type="AlphaFoldDB" id="A0A7W6LJK7"/>
<keyword evidence="3 4" id="KW-0472">Membrane</keyword>
<sequence length="405" mass="42730">MTDQRTEHRQDSDAGPSRTLISVVGLAAGSLVANIYYAQPLINEIAPELGITGDLAGALVSTTQIGYGIGLFFLVSLADRIENKRLTLTLLAITLFGLLGMAVSTSVVPFFVCSFLIGVCSTGAQVLIPFIAHRVPIEKRGRVVGNVMAAVLTGIMLSRPIALFVSATFGWRAIFLLSACLMAFIGVTLLKVMPQQKPQSSMSYPAILRSMGSLIRETPVLRWRSTYQAIIFCAFNLFWTAIPFALSERFGLSQEGIGLFALAGAGGALAAPVVGRLSDRGWGMALSMSAMLGLAVFFALSGYAVAAGALILLTICAVLIDAAVQGNQIVSQRIIFAIAPEKRGRLNAIYMTSAFIGGAIGSTLGTVTYHAGGWSGTAATGGLLGILGLVLFLIEHRGRLTTRHS</sequence>
<dbReference type="InterPro" id="IPR020846">
    <property type="entry name" value="MFS_dom"/>
</dbReference>
<feature type="transmembrane region" description="Helical" evidence="4">
    <location>
        <begin position="373"/>
        <end position="394"/>
    </location>
</feature>
<keyword evidence="7" id="KW-1185">Reference proteome</keyword>
<dbReference type="Gene3D" id="1.20.1250.20">
    <property type="entry name" value="MFS general substrate transporter like domains"/>
    <property type="match status" value="1"/>
</dbReference>
<feature type="transmembrane region" description="Helical" evidence="4">
    <location>
        <begin position="345"/>
        <end position="367"/>
    </location>
</feature>
<reference evidence="6 7" key="1">
    <citation type="submission" date="2020-08" db="EMBL/GenBank/DDBJ databases">
        <title>Genomic Encyclopedia of Type Strains, Phase IV (KMG-IV): sequencing the most valuable type-strain genomes for metagenomic binning, comparative biology and taxonomic classification.</title>
        <authorList>
            <person name="Goeker M."/>
        </authorList>
    </citation>
    <scope>NUCLEOTIDE SEQUENCE [LARGE SCALE GENOMIC DNA]</scope>
    <source>
        <strain evidence="6 7">DSM 29514</strain>
    </source>
</reference>
<dbReference type="Pfam" id="PF07690">
    <property type="entry name" value="MFS_1"/>
    <property type="match status" value="1"/>
</dbReference>
<dbReference type="InterPro" id="IPR011701">
    <property type="entry name" value="MFS"/>
</dbReference>
<feature type="transmembrane region" description="Helical" evidence="4">
    <location>
        <begin position="143"/>
        <end position="165"/>
    </location>
</feature>
<dbReference type="CDD" id="cd17324">
    <property type="entry name" value="MFS_NepI_like"/>
    <property type="match status" value="1"/>
</dbReference>
<dbReference type="InterPro" id="IPR036259">
    <property type="entry name" value="MFS_trans_sf"/>
</dbReference>
<dbReference type="EMBL" id="JACIEC010000008">
    <property type="protein sequence ID" value="MBB4145546.1"/>
    <property type="molecule type" value="Genomic_DNA"/>
</dbReference>
<dbReference type="PROSITE" id="PS50850">
    <property type="entry name" value="MFS"/>
    <property type="match status" value="1"/>
</dbReference>
<dbReference type="PANTHER" id="PTHR42910">
    <property type="entry name" value="TRANSPORTER SCO4007-RELATED"/>
    <property type="match status" value="1"/>
</dbReference>
<feature type="transmembrane region" description="Helical" evidence="4">
    <location>
        <begin position="226"/>
        <end position="245"/>
    </location>
</feature>
<dbReference type="Proteomes" id="UP000519897">
    <property type="component" value="Unassembled WGS sequence"/>
</dbReference>
<evidence type="ECO:0000259" key="5">
    <source>
        <dbReference type="PROSITE" id="PS50850"/>
    </source>
</evidence>
<feature type="transmembrane region" description="Helical" evidence="4">
    <location>
        <begin position="306"/>
        <end position="324"/>
    </location>
</feature>
<feature type="transmembrane region" description="Helical" evidence="4">
    <location>
        <begin position="58"/>
        <end position="78"/>
    </location>
</feature>
<feature type="transmembrane region" description="Helical" evidence="4">
    <location>
        <begin position="109"/>
        <end position="131"/>
    </location>
</feature>
<feature type="transmembrane region" description="Helical" evidence="4">
    <location>
        <begin position="171"/>
        <end position="192"/>
    </location>
</feature>
<dbReference type="SUPFAM" id="SSF103473">
    <property type="entry name" value="MFS general substrate transporter"/>
    <property type="match status" value="1"/>
</dbReference>
<dbReference type="GO" id="GO:0022857">
    <property type="term" value="F:transmembrane transporter activity"/>
    <property type="evidence" value="ECO:0007669"/>
    <property type="project" value="InterPro"/>
</dbReference>
<evidence type="ECO:0000256" key="3">
    <source>
        <dbReference type="ARBA" id="ARBA00023136"/>
    </source>
</evidence>
<evidence type="ECO:0000256" key="4">
    <source>
        <dbReference type="SAM" id="Phobius"/>
    </source>
</evidence>
<evidence type="ECO:0000313" key="6">
    <source>
        <dbReference type="EMBL" id="MBB4145546.1"/>
    </source>
</evidence>
<keyword evidence="1 4" id="KW-0812">Transmembrane</keyword>
<feature type="transmembrane region" description="Helical" evidence="4">
    <location>
        <begin position="20"/>
        <end position="38"/>
    </location>
</feature>
<feature type="transmembrane region" description="Helical" evidence="4">
    <location>
        <begin position="282"/>
        <end position="300"/>
    </location>
</feature>
<feature type="domain" description="Major facilitator superfamily (MFS) profile" evidence="5">
    <location>
        <begin position="18"/>
        <end position="399"/>
    </location>
</feature>
<evidence type="ECO:0000256" key="1">
    <source>
        <dbReference type="ARBA" id="ARBA00022692"/>
    </source>
</evidence>
<comment type="caution">
    <text evidence="6">The sequence shown here is derived from an EMBL/GenBank/DDBJ whole genome shotgun (WGS) entry which is preliminary data.</text>
</comment>
<accession>A0A7W6LJK7</accession>
<feature type="transmembrane region" description="Helical" evidence="4">
    <location>
        <begin position="257"/>
        <end position="275"/>
    </location>
</feature>
<keyword evidence="2 4" id="KW-1133">Transmembrane helix</keyword>
<proteinExistence type="predicted"/>
<organism evidence="6 7">
    <name type="scientific">Rhizobium rhizoryzae</name>
    <dbReference type="NCBI Taxonomy" id="451876"/>
    <lineage>
        <taxon>Bacteria</taxon>
        <taxon>Pseudomonadati</taxon>
        <taxon>Pseudomonadota</taxon>
        <taxon>Alphaproteobacteria</taxon>
        <taxon>Hyphomicrobiales</taxon>
        <taxon>Rhizobiaceae</taxon>
        <taxon>Rhizobium/Agrobacterium group</taxon>
        <taxon>Rhizobium</taxon>
    </lineage>
</organism>